<protein>
    <submittedName>
        <fullName evidence="3">Sulfite exporter TauE/SafE family protein</fullName>
    </submittedName>
</protein>
<name>A0ABW8K982_9GAMM</name>
<keyword evidence="1" id="KW-0812">Transmembrane</keyword>
<proteinExistence type="predicted"/>
<keyword evidence="1" id="KW-0472">Membrane</keyword>
<organism evidence="3 4">
    <name type="scientific">Dyella koreensis</name>
    <dbReference type="NCBI Taxonomy" id="311235"/>
    <lineage>
        <taxon>Bacteria</taxon>
        <taxon>Pseudomonadati</taxon>
        <taxon>Pseudomonadota</taxon>
        <taxon>Gammaproteobacteria</taxon>
        <taxon>Lysobacterales</taxon>
        <taxon>Rhodanobacteraceae</taxon>
        <taxon>Dyella</taxon>
    </lineage>
</organism>
<comment type="caution">
    <text evidence="3">The sequence shown here is derived from an EMBL/GenBank/DDBJ whole genome shotgun (WGS) entry which is preliminary data.</text>
</comment>
<dbReference type="PANTHER" id="PTHR42208:SF1">
    <property type="entry name" value="HEAVY METAL TRANSPORTER"/>
    <property type="match status" value="1"/>
</dbReference>
<evidence type="ECO:0000313" key="3">
    <source>
        <dbReference type="EMBL" id="MFK2919439.1"/>
    </source>
</evidence>
<evidence type="ECO:0000259" key="2">
    <source>
        <dbReference type="Pfam" id="PF13386"/>
    </source>
</evidence>
<feature type="transmembrane region" description="Helical" evidence="1">
    <location>
        <begin position="204"/>
        <end position="224"/>
    </location>
</feature>
<dbReference type="RefSeq" id="WP_379984523.1">
    <property type="nucleotide sequence ID" value="NZ_JADIKD010000012.1"/>
</dbReference>
<reference evidence="3 4" key="1">
    <citation type="submission" date="2020-10" db="EMBL/GenBank/DDBJ databases">
        <title>Phylogeny of dyella-like bacteria.</title>
        <authorList>
            <person name="Fu J."/>
        </authorList>
    </citation>
    <scope>NUCLEOTIDE SEQUENCE [LARGE SCALE GENOMIC DNA]</scope>
    <source>
        <strain evidence="3 4">BB4</strain>
    </source>
</reference>
<keyword evidence="4" id="KW-1185">Reference proteome</keyword>
<gene>
    <name evidence="3" type="ORF">ISS97_19410</name>
</gene>
<dbReference type="InterPro" id="IPR039447">
    <property type="entry name" value="UreH-like_TM_dom"/>
</dbReference>
<evidence type="ECO:0000313" key="4">
    <source>
        <dbReference type="Proteomes" id="UP001620408"/>
    </source>
</evidence>
<sequence>MSGGLGLFAALLLGLAASGHCVLMCGGISGALALGTKRDANGRPLARLMIAYQLGRIGGYALAGLLFGSIGAGLYLLLDHDGLRIALRVIAAAAFATAALALLGGQGLLERLVGRRLWQRLAPRARKLFPVNTWPRAFGVGMLWGWMPCGFVYTVLLLALASFDPWRSAATMLTFGLGTLPSMLAAGFSGGVLFRWLGRLAFRRAGAGLLLTMALLTLAGPWLAPLGMPHLTALLPFDC</sequence>
<feature type="domain" description="Urease accessory protein UreH-like transmembrane" evidence="2">
    <location>
        <begin position="9"/>
        <end position="212"/>
    </location>
</feature>
<feature type="transmembrane region" description="Helical" evidence="1">
    <location>
        <begin position="175"/>
        <end position="198"/>
    </location>
</feature>
<feature type="transmembrane region" description="Helical" evidence="1">
    <location>
        <begin position="57"/>
        <end position="78"/>
    </location>
</feature>
<feature type="transmembrane region" description="Helical" evidence="1">
    <location>
        <begin position="143"/>
        <end position="163"/>
    </location>
</feature>
<evidence type="ECO:0000256" key="1">
    <source>
        <dbReference type="SAM" id="Phobius"/>
    </source>
</evidence>
<dbReference type="Proteomes" id="UP001620408">
    <property type="component" value="Unassembled WGS sequence"/>
</dbReference>
<keyword evidence="1" id="KW-1133">Transmembrane helix</keyword>
<accession>A0ABW8K982</accession>
<dbReference type="EMBL" id="JADIKD010000012">
    <property type="protein sequence ID" value="MFK2919439.1"/>
    <property type="molecule type" value="Genomic_DNA"/>
</dbReference>
<feature type="transmembrane region" description="Helical" evidence="1">
    <location>
        <begin position="85"/>
        <end position="109"/>
    </location>
</feature>
<dbReference type="PANTHER" id="PTHR42208">
    <property type="entry name" value="HEAVY METAL TRANSPORTER-RELATED"/>
    <property type="match status" value="1"/>
</dbReference>
<dbReference type="Pfam" id="PF13386">
    <property type="entry name" value="DsbD_2"/>
    <property type="match status" value="1"/>
</dbReference>